<feature type="region of interest" description="Disordered" evidence="1">
    <location>
        <begin position="165"/>
        <end position="205"/>
    </location>
</feature>
<dbReference type="AlphaFoldDB" id="A0A438GAC4"/>
<dbReference type="EMBL" id="QGNW01000506">
    <property type="protein sequence ID" value="RVW69146.1"/>
    <property type="molecule type" value="Genomic_DNA"/>
</dbReference>
<accession>A0A438GAC4</accession>
<gene>
    <name evidence="2" type="ORF">CK203_064463</name>
</gene>
<comment type="caution">
    <text evidence="2">The sequence shown here is derived from an EMBL/GenBank/DDBJ whole genome shotgun (WGS) entry which is preliminary data.</text>
</comment>
<evidence type="ECO:0000256" key="1">
    <source>
        <dbReference type="SAM" id="MobiDB-lite"/>
    </source>
</evidence>
<evidence type="ECO:0008006" key="4">
    <source>
        <dbReference type="Google" id="ProtNLM"/>
    </source>
</evidence>
<protein>
    <recommendedName>
        <fullName evidence="4">Retrotransposon Copia-like N-terminal domain-containing protein</fullName>
    </recommendedName>
</protein>
<evidence type="ECO:0000313" key="2">
    <source>
        <dbReference type="EMBL" id="RVW69146.1"/>
    </source>
</evidence>
<dbReference type="PANTHER" id="PTHR34222:SF37">
    <property type="entry name" value="RETROTRANSPOSON GAG DOMAIN-CONTAINING PROTEIN"/>
    <property type="match status" value="1"/>
</dbReference>
<dbReference type="Proteomes" id="UP000288805">
    <property type="component" value="Unassembled WGS sequence"/>
</dbReference>
<name>A0A438GAC4_VITVI</name>
<evidence type="ECO:0000313" key="3">
    <source>
        <dbReference type="Proteomes" id="UP000288805"/>
    </source>
</evidence>
<reference evidence="2 3" key="1">
    <citation type="journal article" date="2018" name="PLoS Genet.">
        <title>Population sequencing reveals clonal diversity and ancestral inbreeding in the grapevine cultivar Chardonnay.</title>
        <authorList>
            <person name="Roach M.J."/>
            <person name="Johnson D.L."/>
            <person name="Bohlmann J."/>
            <person name="van Vuuren H.J."/>
            <person name="Jones S.J."/>
            <person name="Pretorius I.S."/>
            <person name="Schmidt S.A."/>
            <person name="Borneman A.R."/>
        </authorList>
    </citation>
    <scope>NUCLEOTIDE SEQUENCE [LARGE SCALE GENOMIC DNA]</scope>
    <source>
        <strain evidence="3">cv. Chardonnay</strain>
        <tissue evidence="2">Leaf</tissue>
    </source>
</reference>
<dbReference type="PANTHER" id="PTHR34222">
    <property type="entry name" value="GAG_PRE-INTEGRS DOMAIN-CONTAINING PROTEIN"/>
    <property type="match status" value="1"/>
</dbReference>
<proteinExistence type="predicted"/>
<feature type="compositionally biased region" description="Polar residues" evidence="1">
    <location>
        <begin position="176"/>
        <end position="205"/>
    </location>
</feature>
<sequence length="205" mass="23597">MVTSGANLLKKRRKLSHLVLKRPNSSDPKFQIWDEEDSTIMSWLWNSMVLEISGTCVFLTSAKEIWDVVNETYSKMMCREDAALLKRFVEKERIFEFLASLNVEYDHKRSQVLGKDQLPSLNETISMIQAKEGRSNQVSNYGNGKANLSKADDKDIHWCNYCKKKPGHEKNRNSKGEQQSNQEQAHLFTTQPSDESSQDTGEFNK</sequence>
<organism evidence="2 3">
    <name type="scientific">Vitis vinifera</name>
    <name type="common">Grape</name>
    <dbReference type="NCBI Taxonomy" id="29760"/>
    <lineage>
        <taxon>Eukaryota</taxon>
        <taxon>Viridiplantae</taxon>
        <taxon>Streptophyta</taxon>
        <taxon>Embryophyta</taxon>
        <taxon>Tracheophyta</taxon>
        <taxon>Spermatophyta</taxon>
        <taxon>Magnoliopsida</taxon>
        <taxon>eudicotyledons</taxon>
        <taxon>Gunneridae</taxon>
        <taxon>Pentapetalae</taxon>
        <taxon>rosids</taxon>
        <taxon>Vitales</taxon>
        <taxon>Vitaceae</taxon>
        <taxon>Viteae</taxon>
        <taxon>Vitis</taxon>
    </lineage>
</organism>